<evidence type="ECO:0000313" key="2">
    <source>
        <dbReference type="EMBL" id="GMF65610.1"/>
    </source>
</evidence>
<feature type="region of interest" description="Disordered" evidence="1">
    <location>
        <begin position="1"/>
        <end position="227"/>
    </location>
</feature>
<feature type="compositionally biased region" description="Low complexity" evidence="1">
    <location>
        <begin position="105"/>
        <end position="120"/>
    </location>
</feature>
<feature type="compositionally biased region" description="Low complexity" evidence="1">
    <location>
        <begin position="25"/>
        <end position="36"/>
    </location>
</feature>
<evidence type="ECO:0000313" key="3">
    <source>
        <dbReference type="Proteomes" id="UP001165083"/>
    </source>
</evidence>
<keyword evidence="3" id="KW-1185">Reference proteome</keyword>
<gene>
    <name evidence="2" type="ORF">Plil01_001824500</name>
</gene>
<dbReference type="Proteomes" id="UP001165083">
    <property type="component" value="Unassembled WGS sequence"/>
</dbReference>
<comment type="caution">
    <text evidence="2">The sequence shown here is derived from an EMBL/GenBank/DDBJ whole genome shotgun (WGS) entry which is preliminary data.</text>
</comment>
<name>A0A9W6YJC5_9STRA</name>
<organism evidence="2 3">
    <name type="scientific">Phytophthora lilii</name>
    <dbReference type="NCBI Taxonomy" id="2077276"/>
    <lineage>
        <taxon>Eukaryota</taxon>
        <taxon>Sar</taxon>
        <taxon>Stramenopiles</taxon>
        <taxon>Oomycota</taxon>
        <taxon>Peronosporomycetes</taxon>
        <taxon>Peronosporales</taxon>
        <taxon>Peronosporaceae</taxon>
        <taxon>Phytophthora</taxon>
    </lineage>
</organism>
<protein>
    <submittedName>
        <fullName evidence="2">Unnamed protein product</fullName>
    </submittedName>
</protein>
<sequence length="260" mass="29193">MDEVSRGLRSSRSDSLSRDDICAESPSSSVASPGLSMRESRSEDQEEEEKENAEEGWLRSSGRPYSTPAPRRRLHLDFSLPPGFMEAHRSLASPPRRMQHRRLQSDQSTSSQSSPQSAHSMTTHSGETRTRTRQRLQLHHYSPERTAARAYGYELEQELEPRRYQHDRYRWTSDPSPEPSTPSPVVSSPLVAANPSPLSRTTTSPSLPAVHSSATRPRAESDEEASLALARYLQQQEVSQVASKERMTNCRTHVTLISAL</sequence>
<feature type="compositionally biased region" description="Acidic residues" evidence="1">
    <location>
        <begin position="44"/>
        <end position="54"/>
    </location>
</feature>
<reference evidence="2" key="1">
    <citation type="submission" date="2023-04" db="EMBL/GenBank/DDBJ databases">
        <title>Phytophthora lilii NBRC 32176.</title>
        <authorList>
            <person name="Ichikawa N."/>
            <person name="Sato H."/>
            <person name="Tonouchi N."/>
        </authorList>
    </citation>
    <scope>NUCLEOTIDE SEQUENCE</scope>
    <source>
        <strain evidence="2">NBRC 32176</strain>
    </source>
</reference>
<dbReference type="AlphaFoldDB" id="A0A9W6YJC5"/>
<dbReference type="OrthoDB" id="8062037at2759"/>
<proteinExistence type="predicted"/>
<feature type="compositionally biased region" description="Basic and acidic residues" evidence="1">
    <location>
        <begin position="159"/>
        <end position="171"/>
    </location>
</feature>
<dbReference type="EMBL" id="BSXW01012487">
    <property type="protein sequence ID" value="GMF65610.1"/>
    <property type="molecule type" value="Genomic_DNA"/>
</dbReference>
<evidence type="ECO:0000256" key="1">
    <source>
        <dbReference type="SAM" id="MobiDB-lite"/>
    </source>
</evidence>
<feature type="compositionally biased region" description="Low complexity" evidence="1">
    <location>
        <begin position="183"/>
        <end position="208"/>
    </location>
</feature>
<feature type="compositionally biased region" description="Basic and acidic residues" evidence="1">
    <location>
        <begin position="1"/>
        <end position="21"/>
    </location>
</feature>
<accession>A0A9W6YJC5</accession>